<evidence type="ECO:0000313" key="3">
    <source>
        <dbReference type="Proteomes" id="UP000250321"/>
    </source>
</evidence>
<proteinExistence type="predicted"/>
<feature type="compositionally biased region" description="Polar residues" evidence="1">
    <location>
        <begin position="109"/>
        <end position="124"/>
    </location>
</feature>
<keyword evidence="3" id="KW-1185">Reference proteome</keyword>
<comment type="caution">
    <text evidence="2">The sequence shown here is derived from an EMBL/GenBank/DDBJ whole genome shotgun (WGS) entry which is preliminary data.</text>
</comment>
<accession>A0A314XV92</accession>
<organism evidence="2 3">
    <name type="scientific">Prunus yedoensis var. nudiflora</name>
    <dbReference type="NCBI Taxonomy" id="2094558"/>
    <lineage>
        <taxon>Eukaryota</taxon>
        <taxon>Viridiplantae</taxon>
        <taxon>Streptophyta</taxon>
        <taxon>Embryophyta</taxon>
        <taxon>Tracheophyta</taxon>
        <taxon>Spermatophyta</taxon>
        <taxon>Magnoliopsida</taxon>
        <taxon>eudicotyledons</taxon>
        <taxon>Gunneridae</taxon>
        <taxon>Pentapetalae</taxon>
        <taxon>rosids</taxon>
        <taxon>fabids</taxon>
        <taxon>Rosales</taxon>
        <taxon>Rosaceae</taxon>
        <taxon>Amygdaloideae</taxon>
        <taxon>Amygdaleae</taxon>
        <taxon>Prunus</taxon>
    </lineage>
</organism>
<dbReference type="Proteomes" id="UP000250321">
    <property type="component" value="Unassembled WGS sequence"/>
</dbReference>
<feature type="region of interest" description="Disordered" evidence="1">
    <location>
        <begin position="83"/>
        <end position="124"/>
    </location>
</feature>
<name>A0A314XV92_PRUYE</name>
<evidence type="ECO:0000313" key="2">
    <source>
        <dbReference type="EMBL" id="PQP95540.1"/>
    </source>
</evidence>
<protein>
    <submittedName>
        <fullName evidence="2">Uncharacterized protein</fullName>
    </submittedName>
</protein>
<dbReference type="AlphaFoldDB" id="A0A314XV92"/>
<gene>
    <name evidence="2" type="ORF">Pyn_25011</name>
</gene>
<dbReference type="EMBL" id="PJQY01002228">
    <property type="protein sequence ID" value="PQP95540.1"/>
    <property type="molecule type" value="Genomic_DNA"/>
</dbReference>
<sequence>MASSTSSSIEARSQTFQTRFEDICREIQGSIQPNIVVPWTNDDDTATDSGILGPYLEGGMPERLVVHLKDNLVDLSALDKGTTKTGMSFGRSHNGRPRLQTGRNGCRGWNTSSANSGKIKVSTT</sequence>
<evidence type="ECO:0000256" key="1">
    <source>
        <dbReference type="SAM" id="MobiDB-lite"/>
    </source>
</evidence>
<reference evidence="2 3" key="1">
    <citation type="submission" date="2018-02" db="EMBL/GenBank/DDBJ databases">
        <title>Draft genome of wild Prunus yedoensis var. nudiflora.</title>
        <authorList>
            <person name="Baek S."/>
            <person name="Kim J.-H."/>
            <person name="Choi K."/>
            <person name="Kim G.-B."/>
            <person name="Cho A."/>
            <person name="Jang H."/>
            <person name="Shin C.-H."/>
            <person name="Yu H.-J."/>
            <person name="Mun J.-H."/>
        </authorList>
    </citation>
    <scope>NUCLEOTIDE SEQUENCE [LARGE SCALE GENOMIC DNA]</scope>
    <source>
        <strain evidence="3">cv. Jeju island</strain>
        <tissue evidence="2">Leaf</tissue>
    </source>
</reference>